<sequence>MPPLIDCATFSAPVEVRASPGRGSGLFTAIPVSAGQLLICEKAFEYAFVGEGHPETMSLLINVATKKGVVGGQARLLTQLMLKMYSGVP</sequence>
<dbReference type="EMBL" id="PJEX01000509">
    <property type="protein sequence ID" value="TKW49606.1"/>
    <property type="molecule type" value="Genomic_DNA"/>
</dbReference>
<protein>
    <submittedName>
        <fullName evidence="1">Uncharacterized protein</fullName>
    </submittedName>
</protein>
<proteinExistence type="predicted"/>
<dbReference type="AlphaFoldDB" id="A0A4V6Y9B8"/>
<dbReference type="STRING" id="1306861.A0A4V6Y9B8"/>
<keyword evidence="2" id="KW-1185">Reference proteome</keyword>
<reference evidence="1 2" key="1">
    <citation type="journal article" date="2019" name="PLoS ONE">
        <title>Comparative genome analysis indicates high evolutionary potential of pathogenicity genes in Colletotrichum tanaceti.</title>
        <authorList>
            <person name="Lelwala R.V."/>
            <person name="Korhonen P.K."/>
            <person name="Young N.D."/>
            <person name="Scott J.B."/>
            <person name="Ades P.A."/>
            <person name="Gasser R.B."/>
            <person name="Taylor P.W.J."/>
        </authorList>
    </citation>
    <scope>NUCLEOTIDE SEQUENCE [LARGE SCALE GENOMIC DNA]</scope>
    <source>
        <strain evidence="1">BRIP57314</strain>
    </source>
</reference>
<dbReference type="Proteomes" id="UP000310108">
    <property type="component" value="Unassembled WGS sequence"/>
</dbReference>
<gene>
    <name evidence="1" type="ORF">CTA1_5708</name>
</gene>
<organism evidence="1 2">
    <name type="scientific">Colletotrichum tanaceti</name>
    <dbReference type="NCBI Taxonomy" id="1306861"/>
    <lineage>
        <taxon>Eukaryota</taxon>
        <taxon>Fungi</taxon>
        <taxon>Dikarya</taxon>
        <taxon>Ascomycota</taxon>
        <taxon>Pezizomycotina</taxon>
        <taxon>Sordariomycetes</taxon>
        <taxon>Hypocreomycetidae</taxon>
        <taxon>Glomerellales</taxon>
        <taxon>Glomerellaceae</taxon>
        <taxon>Colletotrichum</taxon>
        <taxon>Colletotrichum destructivum species complex</taxon>
    </lineage>
</organism>
<accession>A0A4V6Y9B8</accession>
<evidence type="ECO:0000313" key="2">
    <source>
        <dbReference type="Proteomes" id="UP000310108"/>
    </source>
</evidence>
<evidence type="ECO:0000313" key="1">
    <source>
        <dbReference type="EMBL" id="TKW49606.1"/>
    </source>
</evidence>
<name>A0A4V6Y9B8_9PEZI</name>
<comment type="caution">
    <text evidence="1">The sequence shown here is derived from an EMBL/GenBank/DDBJ whole genome shotgun (WGS) entry which is preliminary data.</text>
</comment>